<evidence type="ECO:0000313" key="3">
    <source>
        <dbReference type="Proteomes" id="UP000256562"/>
    </source>
</evidence>
<accession>A0A3E0IKV9</accession>
<protein>
    <recommendedName>
        <fullName evidence="1">Bacterial Ig domain-containing protein</fullName>
    </recommendedName>
</protein>
<gene>
    <name evidence="2" type="ORF">DOS83_13530</name>
</gene>
<dbReference type="Pfam" id="PF17936">
    <property type="entry name" value="Big_6"/>
    <property type="match status" value="1"/>
</dbReference>
<feature type="non-terminal residue" evidence="2">
    <location>
        <position position="256"/>
    </location>
</feature>
<feature type="domain" description="Bacterial Ig" evidence="1">
    <location>
        <begin position="117"/>
        <end position="195"/>
    </location>
</feature>
<feature type="non-terminal residue" evidence="2">
    <location>
        <position position="1"/>
    </location>
</feature>
<dbReference type="Proteomes" id="UP000256562">
    <property type="component" value="Unassembled WGS sequence"/>
</dbReference>
<dbReference type="Gene3D" id="2.60.40.10">
    <property type="entry name" value="Immunoglobulins"/>
    <property type="match status" value="2"/>
</dbReference>
<reference evidence="2 3" key="1">
    <citation type="journal article" date="2018" name="Vet. Microbiol.">
        <title>Characterisation of Staphylococcus felis isolated from cats using whole genome sequencing.</title>
        <authorList>
            <person name="Worthing K."/>
            <person name="Pang S."/>
            <person name="Trott D.J."/>
            <person name="Abraham S."/>
            <person name="Coombs G.W."/>
            <person name="Jordan D."/>
            <person name="McIntyre L."/>
            <person name="Davies M.R."/>
            <person name="Norris J."/>
        </authorList>
    </citation>
    <scope>NUCLEOTIDE SEQUENCE [LARGE SCALE GENOMIC DNA]</scope>
    <source>
        <strain evidence="2 3">F9</strain>
    </source>
</reference>
<proteinExistence type="predicted"/>
<comment type="caution">
    <text evidence="2">The sequence shown here is derived from an EMBL/GenBank/DDBJ whole genome shotgun (WGS) entry which is preliminary data.</text>
</comment>
<name>A0A3E0IKV9_9STAP</name>
<dbReference type="RefSeq" id="WP_181897857.1">
    <property type="nucleotide sequence ID" value="NZ_QKXQ01000687.1"/>
</dbReference>
<evidence type="ECO:0000259" key="1">
    <source>
        <dbReference type="Pfam" id="PF17936"/>
    </source>
</evidence>
<dbReference type="AlphaFoldDB" id="A0A3E0IKV9"/>
<dbReference type="EMBL" id="QKXQ01000687">
    <property type="protein sequence ID" value="REH89353.1"/>
    <property type="molecule type" value="Genomic_DNA"/>
</dbReference>
<dbReference type="InterPro" id="IPR013783">
    <property type="entry name" value="Ig-like_fold"/>
</dbReference>
<dbReference type="InterPro" id="IPR041498">
    <property type="entry name" value="Big_6"/>
</dbReference>
<sequence>IVKHREPSRRQIKRIETGEEMSLPESGKETVTYTLTEKGFKVIDETMENVETRYTETIKNDIHTLIEKINAAPSNDYRTQLYRLVQDVSEVSSEIEKEALMAQLEPYLDKQVVTPLTVKPIEYNNQVISGQTSNQASVQVTLPSGEVLNTQADETGAFTINVSKSQTLALNDTVQVVATKESETSSQVESIKVTDTIRPESPVIFPTQAGSKEVKGSAEPNTILEFRFQNGTIVTTDVLDNGTWTIKVPETLNLEY</sequence>
<organism evidence="2 3">
    <name type="scientific">Staphylococcus felis</name>
    <dbReference type="NCBI Taxonomy" id="46127"/>
    <lineage>
        <taxon>Bacteria</taxon>
        <taxon>Bacillati</taxon>
        <taxon>Bacillota</taxon>
        <taxon>Bacilli</taxon>
        <taxon>Bacillales</taxon>
        <taxon>Staphylococcaceae</taxon>
        <taxon>Staphylococcus</taxon>
    </lineage>
</organism>
<evidence type="ECO:0000313" key="2">
    <source>
        <dbReference type="EMBL" id="REH89353.1"/>
    </source>
</evidence>